<sequence>MTAPDDTTGQDADRTATPTDMSAARASVTLLEHMAGKLGARASVTAVFGEPVTRGNVTVIPVAEVAFGFGGGTGREAGTARSGDGGGGGGGAGARPRGFIEITADTATYKPVRDPWVDVVAPLATLLTGVLVPRLVRRLARSRSR</sequence>
<protein>
    <submittedName>
        <fullName evidence="2">Spore germination protein GerW family protein</fullName>
    </submittedName>
</protein>
<dbReference type="EMBL" id="JAYMRP010000042">
    <property type="protein sequence ID" value="MFB8777317.1"/>
    <property type="molecule type" value="Genomic_DNA"/>
</dbReference>
<dbReference type="InterPro" id="IPR014229">
    <property type="entry name" value="Spore_YtfJ"/>
</dbReference>
<name>A0ABV5EKF1_9ACTN</name>
<feature type="region of interest" description="Disordered" evidence="1">
    <location>
        <begin position="71"/>
        <end position="96"/>
    </location>
</feature>
<evidence type="ECO:0000256" key="1">
    <source>
        <dbReference type="SAM" id="MobiDB-lite"/>
    </source>
</evidence>
<dbReference type="PANTHER" id="PTHR39162">
    <property type="entry name" value="GLL3345 PROTEIN"/>
    <property type="match status" value="1"/>
</dbReference>
<evidence type="ECO:0000313" key="2">
    <source>
        <dbReference type="EMBL" id="MFB8777317.1"/>
    </source>
</evidence>
<comment type="caution">
    <text evidence="2">The sequence shown here is derived from an EMBL/GenBank/DDBJ whole genome shotgun (WGS) entry which is preliminary data.</text>
</comment>
<dbReference type="RefSeq" id="WP_376735792.1">
    <property type="nucleotide sequence ID" value="NZ_JAYMRP010000042.1"/>
</dbReference>
<gene>
    <name evidence="2" type="ORF">VSS16_32130</name>
</gene>
<reference evidence="2 3" key="1">
    <citation type="submission" date="2024-01" db="EMBL/GenBank/DDBJ databases">
        <title>Genome mining of biosynthetic gene clusters to explore secondary metabolites of Streptomyces sp.</title>
        <authorList>
            <person name="Baig A."/>
            <person name="Ajitkumar Shintre N."/>
            <person name="Kumar H."/>
            <person name="Anbarasu A."/>
            <person name="Ramaiah S."/>
        </authorList>
    </citation>
    <scope>NUCLEOTIDE SEQUENCE [LARGE SCALE GENOMIC DNA]</scope>
    <source>
        <strain evidence="2 3">A57</strain>
    </source>
</reference>
<keyword evidence="3" id="KW-1185">Reference proteome</keyword>
<feature type="region of interest" description="Disordered" evidence="1">
    <location>
        <begin position="1"/>
        <end position="21"/>
    </location>
</feature>
<proteinExistence type="predicted"/>
<dbReference type="PANTHER" id="PTHR39162:SF1">
    <property type="entry name" value="SPORULATION PROTEIN YTFJ"/>
    <property type="match status" value="1"/>
</dbReference>
<feature type="compositionally biased region" description="Polar residues" evidence="1">
    <location>
        <begin position="1"/>
        <end position="20"/>
    </location>
</feature>
<accession>A0ABV5EKF1</accession>
<feature type="compositionally biased region" description="Gly residues" evidence="1">
    <location>
        <begin position="83"/>
        <end position="93"/>
    </location>
</feature>
<dbReference type="Proteomes" id="UP001585080">
    <property type="component" value="Unassembled WGS sequence"/>
</dbReference>
<organism evidence="2 3">
    <name type="scientific">Streptomyces broussonetiae</name>
    <dbReference type="NCBI Taxonomy" id="2686304"/>
    <lineage>
        <taxon>Bacteria</taxon>
        <taxon>Bacillati</taxon>
        <taxon>Actinomycetota</taxon>
        <taxon>Actinomycetes</taxon>
        <taxon>Kitasatosporales</taxon>
        <taxon>Streptomycetaceae</taxon>
        <taxon>Streptomyces</taxon>
    </lineage>
</organism>
<dbReference type="Pfam" id="PF09579">
    <property type="entry name" value="Spore_YtfJ"/>
    <property type="match status" value="1"/>
</dbReference>
<evidence type="ECO:0000313" key="3">
    <source>
        <dbReference type="Proteomes" id="UP001585080"/>
    </source>
</evidence>